<reference evidence="2 3" key="1">
    <citation type="submission" date="2019-03" db="EMBL/GenBank/DDBJ databases">
        <title>First draft genome of Liparis tanakae, snailfish: a comprehensive survey of snailfish specific genes.</title>
        <authorList>
            <person name="Kim W."/>
            <person name="Song I."/>
            <person name="Jeong J.-H."/>
            <person name="Kim D."/>
            <person name="Kim S."/>
            <person name="Ryu S."/>
            <person name="Song J.Y."/>
            <person name="Lee S.K."/>
        </authorList>
    </citation>
    <scope>NUCLEOTIDE SEQUENCE [LARGE SCALE GENOMIC DNA]</scope>
    <source>
        <tissue evidence="2">Muscle</tissue>
    </source>
</reference>
<evidence type="ECO:0000313" key="3">
    <source>
        <dbReference type="Proteomes" id="UP000314294"/>
    </source>
</evidence>
<dbReference type="AlphaFoldDB" id="A0A4Z2E1Z7"/>
<feature type="compositionally biased region" description="Low complexity" evidence="1">
    <location>
        <begin position="22"/>
        <end position="31"/>
    </location>
</feature>
<evidence type="ECO:0000256" key="1">
    <source>
        <dbReference type="SAM" id="MobiDB-lite"/>
    </source>
</evidence>
<feature type="region of interest" description="Disordered" evidence="1">
    <location>
        <begin position="1"/>
        <end position="246"/>
    </location>
</feature>
<keyword evidence="3" id="KW-1185">Reference proteome</keyword>
<feature type="compositionally biased region" description="Acidic residues" evidence="1">
    <location>
        <begin position="131"/>
        <end position="140"/>
    </location>
</feature>
<name>A0A4Z2E1Z7_9TELE</name>
<evidence type="ECO:0000313" key="2">
    <source>
        <dbReference type="EMBL" id="TNN22704.1"/>
    </source>
</evidence>
<feature type="compositionally biased region" description="Pro residues" evidence="1">
    <location>
        <begin position="71"/>
        <end position="95"/>
    </location>
</feature>
<proteinExistence type="predicted"/>
<protein>
    <submittedName>
        <fullName evidence="2">Uncharacterized protein</fullName>
    </submittedName>
</protein>
<organism evidence="2 3">
    <name type="scientific">Liparis tanakae</name>
    <name type="common">Tanaka's snailfish</name>
    <dbReference type="NCBI Taxonomy" id="230148"/>
    <lineage>
        <taxon>Eukaryota</taxon>
        <taxon>Metazoa</taxon>
        <taxon>Chordata</taxon>
        <taxon>Craniata</taxon>
        <taxon>Vertebrata</taxon>
        <taxon>Euteleostomi</taxon>
        <taxon>Actinopterygii</taxon>
        <taxon>Neopterygii</taxon>
        <taxon>Teleostei</taxon>
        <taxon>Neoteleostei</taxon>
        <taxon>Acanthomorphata</taxon>
        <taxon>Eupercaria</taxon>
        <taxon>Perciformes</taxon>
        <taxon>Cottioidei</taxon>
        <taxon>Cottales</taxon>
        <taxon>Liparidae</taxon>
        <taxon>Liparis</taxon>
    </lineage>
</organism>
<gene>
    <name evidence="2" type="ORF">EYF80_067181</name>
</gene>
<comment type="caution">
    <text evidence="2">The sequence shown here is derived from an EMBL/GenBank/DDBJ whole genome shotgun (WGS) entry which is preliminary data.</text>
</comment>
<feature type="compositionally biased region" description="Pro residues" evidence="1">
    <location>
        <begin position="32"/>
        <end position="41"/>
    </location>
</feature>
<dbReference type="OrthoDB" id="9909785at2759"/>
<accession>A0A4Z2E1Z7</accession>
<dbReference type="EMBL" id="SRLO01021340">
    <property type="protein sequence ID" value="TNN22704.1"/>
    <property type="molecule type" value="Genomic_DNA"/>
</dbReference>
<feature type="compositionally biased region" description="Polar residues" evidence="1">
    <location>
        <begin position="199"/>
        <end position="211"/>
    </location>
</feature>
<dbReference type="Proteomes" id="UP000314294">
    <property type="component" value="Unassembled WGS sequence"/>
</dbReference>
<sequence length="266" mass="27833">MDLSDNVVCSALDSPPSPSSPPTAVVSAHVHPAPPACPLPVPESGASCQAAVAPPAAAAAPPEPDARASPPLEPLEPPMQPQVPEAASPPEPVPESAPVEVAARPSTPPERAHTPATTSPAPQREVSSQQEPEENSESDIQDISGGDLPDPESAENGEVSFDPVSEPQPTPSETDTPPRPDLLQTTVTSTEVRPPQSPSPTQMNSDVTDGSSFLPVTPERPPVQDTTPPAVVLKPEETPEHPSTQVNTKTCSFYDFIEHELMNLTW</sequence>
<feature type="compositionally biased region" description="Low complexity" evidence="1">
    <location>
        <begin position="50"/>
        <end position="60"/>
    </location>
</feature>